<evidence type="ECO:0000259" key="11">
    <source>
        <dbReference type="Pfam" id="PF13361"/>
    </source>
</evidence>
<evidence type="ECO:0000256" key="9">
    <source>
        <dbReference type="ARBA" id="ARBA00048988"/>
    </source>
</evidence>
<dbReference type="EC" id="5.6.2.4" evidence="7"/>
<evidence type="ECO:0000256" key="5">
    <source>
        <dbReference type="ARBA" id="ARBA00023235"/>
    </source>
</evidence>
<feature type="domain" description="UvrD-like helicase ATP-binding" evidence="10">
    <location>
        <begin position="72"/>
        <end position="163"/>
    </location>
</feature>
<dbReference type="RefSeq" id="WP_171442903.1">
    <property type="nucleotide sequence ID" value="NZ_JABFNS010000004.1"/>
</dbReference>
<feature type="domain" description="UvrD-like helicase C-terminal" evidence="11">
    <location>
        <begin position="399"/>
        <end position="463"/>
    </location>
</feature>
<dbReference type="Proteomes" id="UP000533080">
    <property type="component" value="Unassembled WGS sequence"/>
</dbReference>
<evidence type="ECO:0000259" key="10">
    <source>
        <dbReference type="Pfam" id="PF00580"/>
    </source>
</evidence>
<dbReference type="SUPFAM" id="SSF52540">
    <property type="entry name" value="P-loop containing nucleoside triphosphate hydrolases"/>
    <property type="match status" value="1"/>
</dbReference>
<keyword evidence="5" id="KW-0413">Isomerase</keyword>
<dbReference type="GO" id="GO:0043138">
    <property type="term" value="F:3'-5' DNA helicase activity"/>
    <property type="evidence" value="ECO:0007669"/>
    <property type="project" value="UniProtKB-EC"/>
</dbReference>
<dbReference type="PANTHER" id="PTHR11070:SF2">
    <property type="entry name" value="ATP-DEPENDENT DNA HELICASE SRS2"/>
    <property type="match status" value="1"/>
</dbReference>
<evidence type="ECO:0000256" key="1">
    <source>
        <dbReference type="ARBA" id="ARBA00022741"/>
    </source>
</evidence>
<dbReference type="AlphaFoldDB" id="A0A7Y4ILG6"/>
<evidence type="ECO:0000313" key="13">
    <source>
        <dbReference type="Proteomes" id="UP000533080"/>
    </source>
</evidence>
<name>A0A7Y4ILG6_MYXXA</name>
<evidence type="ECO:0000256" key="7">
    <source>
        <dbReference type="ARBA" id="ARBA00034808"/>
    </source>
</evidence>
<dbReference type="GO" id="GO:0005524">
    <property type="term" value="F:ATP binding"/>
    <property type="evidence" value="ECO:0007669"/>
    <property type="project" value="UniProtKB-KW"/>
</dbReference>
<keyword evidence="1" id="KW-0547">Nucleotide-binding</keyword>
<dbReference type="InterPro" id="IPR000212">
    <property type="entry name" value="DNA_helicase_UvrD/REP"/>
</dbReference>
<keyword evidence="2" id="KW-0378">Hydrolase</keyword>
<comment type="catalytic activity">
    <reaction evidence="6">
        <text>Couples ATP hydrolysis with the unwinding of duplex DNA by translocating in the 3'-5' direction.</text>
        <dbReference type="EC" id="5.6.2.4"/>
    </reaction>
</comment>
<reference evidence="12 13" key="1">
    <citation type="submission" date="2020-05" db="EMBL/GenBank/DDBJ databases">
        <authorList>
            <person name="Whitworth D."/>
        </authorList>
    </citation>
    <scope>NUCLEOTIDE SEQUENCE [LARGE SCALE GENOMIC DNA]</scope>
    <source>
        <strain evidence="12 13">AM005</strain>
    </source>
</reference>
<evidence type="ECO:0000313" key="12">
    <source>
        <dbReference type="EMBL" id="NOJ80770.1"/>
    </source>
</evidence>
<dbReference type="Gene3D" id="3.40.50.300">
    <property type="entry name" value="P-loop containing nucleotide triphosphate hydrolases"/>
    <property type="match status" value="2"/>
</dbReference>
<evidence type="ECO:0000256" key="2">
    <source>
        <dbReference type="ARBA" id="ARBA00022801"/>
    </source>
</evidence>
<evidence type="ECO:0000256" key="4">
    <source>
        <dbReference type="ARBA" id="ARBA00022840"/>
    </source>
</evidence>
<proteinExistence type="predicted"/>
<dbReference type="GO" id="GO:0003677">
    <property type="term" value="F:DNA binding"/>
    <property type="evidence" value="ECO:0007669"/>
    <property type="project" value="InterPro"/>
</dbReference>
<protein>
    <recommendedName>
        <fullName evidence="7">DNA 3'-5' helicase</fullName>
        <ecNumber evidence="7">5.6.2.4</ecNumber>
    </recommendedName>
    <alternativeName>
        <fullName evidence="8">DNA 3'-5' helicase II</fullName>
    </alternativeName>
</protein>
<evidence type="ECO:0000256" key="6">
    <source>
        <dbReference type="ARBA" id="ARBA00034617"/>
    </source>
</evidence>
<keyword evidence="3 12" id="KW-0347">Helicase</keyword>
<sequence>MRLIPAPFDLEANAREVDVVGGGRAGFRPSILALTLAGGSEDAPTFTYVDRHGRSQPVETRLHSRLLQEKRREWEKTGRITHSDNHYLASALLRHPVHGSNIARIVGRRFPVILVDELQDTGWFLGRALLAQLANPNVRGLLVGDPDQSIYEFRGASPALFDEALSLPGAKRYSLSRTHRCAERIATVASALSASGRAIAARGETNGRAIILVHEHAQASAVSTELLLAQVQAMAPEASSHALLGRATTTVQQLTSSLRREDYRGRLNTVRRLNLAARLLAGGATADAARLIELVLGDLILDGKPLPSAAELQEAGISRRFWSLAIGQVAWAAHRVESPNETWGAWKRRMREMLSCTASRLGVAPNARALSARFQREELDMDPRPPLDGPGARAHSMLTTSTVHQVKGAEFDCVTLYVPKPGRGGRGCPSTEWWSQGASAEEQRIAYVAASRARNTFVLCLHRQSYNALRERQPNFLSLFEVHGAAAEPGESGRNPV</sequence>
<dbReference type="PANTHER" id="PTHR11070">
    <property type="entry name" value="UVRD / RECB / PCRA DNA HELICASE FAMILY MEMBER"/>
    <property type="match status" value="1"/>
</dbReference>
<gene>
    <name evidence="12" type="ORF">HNV28_20985</name>
</gene>
<dbReference type="EMBL" id="JABFNT010000066">
    <property type="protein sequence ID" value="NOJ80770.1"/>
    <property type="molecule type" value="Genomic_DNA"/>
</dbReference>
<evidence type="ECO:0000256" key="8">
    <source>
        <dbReference type="ARBA" id="ARBA00034923"/>
    </source>
</evidence>
<comment type="caution">
    <text evidence="12">The sequence shown here is derived from an EMBL/GenBank/DDBJ whole genome shotgun (WGS) entry which is preliminary data.</text>
</comment>
<keyword evidence="4" id="KW-0067">ATP-binding</keyword>
<dbReference type="GO" id="GO:0016787">
    <property type="term" value="F:hydrolase activity"/>
    <property type="evidence" value="ECO:0007669"/>
    <property type="project" value="UniProtKB-KW"/>
</dbReference>
<dbReference type="GO" id="GO:0000725">
    <property type="term" value="P:recombinational repair"/>
    <property type="evidence" value="ECO:0007669"/>
    <property type="project" value="TreeGrafter"/>
</dbReference>
<organism evidence="12 13">
    <name type="scientific">Myxococcus xanthus</name>
    <dbReference type="NCBI Taxonomy" id="34"/>
    <lineage>
        <taxon>Bacteria</taxon>
        <taxon>Pseudomonadati</taxon>
        <taxon>Myxococcota</taxon>
        <taxon>Myxococcia</taxon>
        <taxon>Myxococcales</taxon>
        <taxon>Cystobacterineae</taxon>
        <taxon>Myxococcaceae</taxon>
        <taxon>Myxococcus</taxon>
    </lineage>
</organism>
<comment type="catalytic activity">
    <reaction evidence="9">
        <text>ATP + H2O = ADP + phosphate + H(+)</text>
        <dbReference type="Rhea" id="RHEA:13065"/>
        <dbReference type="ChEBI" id="CHEBI:15377"/>
        <dbReference type="ChEBI" id="CHEBI:15378"/>
        <dbReference type="ChEBI" id="CHEBI:30616"/>
        <dbReference type="ChEBI" id="CHEBI:43474"/>
        <dbReference type="ChEBI" id="CHEBI:456216"/>
        <dbReference type="EC" id="5.6.2.4"/>
    </reaction>
</comment>
<dbReference type="InterPro" id="IPR014016">
    <property type="entry name" value="UvrD-like_ATP-bd"/>
</dbReference>
<dbReference type="Pfam" id="PF13361">
    <property type="entry name" value="UvrD_C"/>
    <property type="match status" value="1"/>
</dbReference>
<evidence type="ECO:0000256" key="3">
    <source>
        <dbReference type="ARBA" id="ARBA00022806"/>
    </source>
</evidence>
<dbReference type="InterPro" id="IPR014017">
    <property type="entry name" value="DNA_helicase_UvrD-like_C"/>
</dbReference>
<dbReference type="InterPro" id="IPR027417">
    <property type="entry name" value="P-loop_NTPase"/>
</dbReference>
<dbReference type="Pfam" id="PF00580">
    <property type="entry name" value="UvrD-helicase"/>
    <property type="match status" value="1"/>
</dbReference>
<accession>A0A7Y4ILG6</accession>